<reference evidence="2 3" key="1">
    <citation type="journal article" date="2015" name="Stand. Genomic Sci.">
        <title>Genomic Encyclopedia of Bacterial and Archaeal Type Strains, Phase III: the genomes of soil and plant-associated and newly described type strains.</title>
        <authorList>
            <person name="Whitman W.B."/>
            <person name="Woyke T."/>
            <person name="Klenk H.P."/>
            <person name="Zhou Y."/>
            <person name="Lilburn T.G."/>
            <person name="Beck B.J."/>
            <person name="De Vos P."/>
            <person name="Vandamme P."/>
            <person name="Eisen J.A."/>
            <person name="Garrity G."/>
            <person name="Hugenholtz P."/>
            <person name="Kyrpides N.C."/>
        </authorList>
    </citation>
    <scope>NUCLEOTIDE SEQUENCE [LARGE SCALE GENOMIC DNA]</scope>
    <source>
        <strain evidence="2 3">CGMCC 1.10115</strain>
    </source>
</reference>
<dbReference type="OrthoDB" id="4187110at2"/>
<feature type="transmembrane region" description="Helical" evidence="1">
    <location>
        <begin position="153"/>
        <end position="174"/>
    </location>
</feature>
<keyword evidence="1" id="KW-0472">Membrane</keyword>
<dbReference type="GO" id="GO:0140359">
    <property type="term" value="F:ABC-type transporter activity"/>
    <property type="evidence" value="ECO:0007669"/>
    <property type="project" value="InterPro"/>
</dbReference>
<accession>A0A562K1L2</accession>
<dbReference type="Pfam" id="PF12679">
    <property type="entry name" value="ABC2_membrane_2"/>
    <property type="match status" value="1"/>
</dbReference>
<dbReference type="GO" id="GO:0005886">
    <property type="term" value="C:plasma membrane"/>
    <property type="evidence" value="ECO:0007669"/>
    <property type="project" value="UniProtKB-SubCell"/>
</dbReference>
<keyword evidence="3" id="KW-1185">Reference proteome</keyword>
<dbReference type="AlphaFoldDB" id="A0A562K1L2"/>
<feature type="transmembrane region" description="Helical" evidence="1">
    <location>
        <begin position="115"/>
        <end position="141"/>
    </location>
</feature>
<dbReference type="EMBL" id="VLKI01000003">
    <property type="protein sequence ID" value="TWH89317.1"/>
    <property type="molecule type" value="Genomic_DNA"/>
</dbReference>
<dbReference type="GeneID" id="65402962"/>
<feature type="transmembrane region" description="Helical" evidence="1">
    <location>
        <begin position="230"/>
        <end position="252"/>
    </location>
</feature>
<comment type="caution">
    <text evidence="2">The sequence shown here is derived from an EMBL/GenBank/DDBJ whole genome shotgun (WGS) entry which is preliminary data.</text>
</comment>
<evidence type="ECO:0000313" key="2">
    <source>
        <dbReference type="EMBL" id="TWH89317.1"/>
    </source>
</evidence>
<feature type="transmembrane region" description="Helical" evidence="1">
    <location>
        <begin position="76"/>
        <end position="94"/>
    </location>
</feature>
<proteinExistence type="predicted"/>
<dbReference type="Proteomes" id="UP000318667">
    <property type="component" value="Unassembled WGS sequence"/>
</dbReference>
<protein>
    <submittedName>
        <fullName evidence="2">ABC-2 type transport system permease protein</fullName>
    </submittedName>
</protein>
<dbReference type="PANTHER" id="PTHR43471">
    <property type="entry name" value="ABC TRANSPORTER PERMEASE"/>
    <property type="match status" value="1"/>
</dbReference>
<dbReference type="RefSeq" id="WP_144541896.1">
    <property type="nucleotide sequence ID" value="NZ_CBCSDC010000006.1"/>
</dbReference>
<keyword evidence="1" id="KW-1133">Transmembrane helix</keyword>
<evidence type="ECO:0000313" key="3">
    <source>
        <dbReference type="Proteomes" id="UP000318667"/>
    </source>
</evidence>
<organism evidence="2 3">
    <name type="scientific">Cytobacillus oceanisediminis</name>
    <dbReference type="NCBI Taxonomy" id="665099"/>
    <lineage>
        <taxon>Bacteria</taxon>
        <taxon>Bacillati</taxon>
        <taxon>Bacillota</taxon>
        <taxon>Bacilli</taxon>
        <taxon>Bacillales</taxon>
        <taxon>Bacillaceae</taxon>
        <taxon>Cytobacillus</taxon>
    </lineage>
</organism>
<sequence length="258" mass="29003">MKQWLTLYKKELLEMVRNYKWIWVPLTFILIAVKEPMTLYYMPQIIDSLGGLPEGAVIELPVPSAGEALAASLSQYNTLGVLIIVLITMGVIAGERKSGVAGIILVKPVSYARFVTAKWAGVMLLIWFSYFCGYFLSWYYVGILFEFISFTDFIQSFFVYGIWLTFVLTITIFFNSFLQSPGAVGFITMGITILLSLVSSSLSHLLDWSPALLSVYTNTLIMGNGFPEELMPTILISLFMIILSLFASIAIFRKRELA</sequence>
<keyword evidence="1" id="KW-0812">Transmembrane</keyword>
<name>A0A562K1L2_9BACI</name>
<evidence type="ECO:0000256" key="1">
    <source>
        <dbReference type="SAM" id="Phobius"/>
    </source>
</evidence>
<feature type="transmembrane region" description="Helical" evidence="1">
    <location>
        <begin position="21"/>
        <end position="42"/>
    </location>
</feature>
<feature type="transmembrane region" description="Helical" evidence="1">
    <location>
        <begin position="186"/>
        <end position="206"/>
    </location>
</feature>
<gene>
    <name evidence="2" type="ORF">IQ19_01747</name>
</gene>